<proteinExistence type="predicted"/>
<dbReference type="AlphaFoldDB" id="Q1IQU7"/>
<dbReference type="eggNOG" id="COG2919">
    <property type="taxonomic scope" value="Bacteria"/>
</dbReference>
<dbReference type="PANTHER" id="PTHR37485:SF1">
    <property type="entry name" value="CELL DIVISION PROTEIN FTSB"/>
    <property type="match status" value="1"/>
</dbReference>
<keyword evidence="1" id="KW-1003">Cell membrane</keyword>
<dbReference type="HOGENOM" id="CLU_134863_1_1_0"/>
<evidence type="ECO:0000313" key="10">
    <source>
        <dbReference type="Proteomes" id="UP000002432"/>
    </source>
</evidence>
<organism evidence="9 10">
    <name type="scientific">Koribacter versatilis (strain Ellin345)</name>
    <dbReference type="NCBI Taxonomy" id="204669"/>
    <lineage>
        <taxon>Bacteria</taxon>
        <taxon>Pseudomonadati</taxon>
        <taxon>Acidobacteriota</taxon>
        <taxon>Terriglobia</taxon>
        <taxon>Terriglobales</taxon>
        <taxon>Candidatus Korobacteraceae</taxon>
        <taxon>Candidatus Korobacter</taxon>
    </lineage>
</organism>
<evidence type="ECO:0000256" key="3">
    <source>
        <dbReference type="ARBA" id="ARBA00022692"/>
    </source>
</evidence>
<evidence type="ECO:0000256" key="2">
    <source>
        <dbReference type="ARBA" id="ARBA00022618"/>
    </source>
</evidence>
<evidence type="ECO:0000256" key="7">
    <source>
        <dbReference type="SAM" id="Coils"/>
    </source>
</evidence>
<dbReference type="KEGG" id="aba:Acid345_1752"/>
<evidence type="ECO:0000256" key="8">
    <source>
        <dbReference type="SAM" id="Phobius"/>
    </source>
</evidence>
<dbReference type="STRING" id="204669.Acid345_1752"/>
<evidence type="ECO:0000256" key="6">
    <source>
        <dbReference type="ARBA" id="ARBA00023306"/>
    </source>
</evidence>
<keyword evidence="4 8" id="KW-1133">Transmembrane helix</keyword>
<gene>
    <name evidence="9" type="ordered locus">Acid345_1752</name>
</gene>
<dbReference type="PANTHER" id="PTHR37485">
    <property type="entry name" value="CELL DIVISION PROTEIN FTSB"/>
    <property type="match status" value="1"/>
</dbReference>
<dbReference type="GO" id="GO:0043093">
    <property type="term" value="P:FtsZ-dependent cytokinesis"/>
    <property type="evidence" value="ECO:0007669"/>
    <property type="project" value="TreeGrafter"/>
</dbReference>
<dbReference type="OrthoDB" id="9789040at2"/>
<protein>
    <submittedName>
        <fullName evidence="9">Cell division protein FtsB</fullName>
    </submittedName>
</protein>
<dbReference type="Pfam" id="PF04977">
    <property type="entry name" value="DivIC"/>
    <property type="match status" value="1"/>
</dbReference>
<dbReference type="RefSeq" id="WP_011522555.1">
    <property type="nucleotide sequence ID" value="NC_008009.1"/>
</dbReference>
<dbReference type="InterPro" id="IPR023081">
    <property type="entry name" value="Cell_div_FtsB"/>
</dbReference>
<feature type="transmembrane region" description="Helical" evidence="8">
    <location>
        <begin position="20"/>
        <end position="44"/>
    </location>
</feature>
<evidence type="ECO:0000256" key="4">
    <source>
        <dbReference type="ARBA" id="ARBA00022989"/>
    </source>
</evidence>
<name>Q1IQU7_KORVE</name>
<evidence type="ECO:0000256" key="1">
    <source>
        <dbReference type="ARBA" id="ARBA00022475"/>
    </source>
</evidence>
<keyword evidence="7" id="KW-0175">Coiled coil</keyword>
<dbReference type="InterPro" id="IPR007060">
    <property type="entry name" value="FtsL/DivIC"/>
</dbReference>
<keyword evidence="3 8" id="KW-0812">Transmembrane</keyword>
<reference evidence="9 10" key="1">
    <citation type="journal article" date="2009" name="Appl. Environ. Microbiol.">
        <title>Three genomes from the phylum Acidobacteria provide insight into the lifestyles of these microorganisms in soils.</title>
        <authorList>
            <person name="Ward N.L."/>
            <person name="Challacombe J.F."/>
            <person name="Janssen P.H."/>
            <person name="Henrissat B."/>
            <person name="Coutinho P.M."/>
            <person name="Wu M."/>
            <person name="Xie G."/>
            <person name="Haft D.H."/>
            <person name="Sait M."/>
            <person name="Badger J."/>
            <person name="Barabote R.D."/>
            <person name="Bradley B."/>
            <person name="Brettin T.S."/>
            <person name="Brinkac L.M."/>
            <person name="Bruce D."/>
            <person name="Creasy T."/>
            <person name="Daugherty S.C."/>
            <person name="Davidsen T.M."/>
            <person name="DeBoy R.T."/>
            <person name="Detter J.C."/>
            <person name="Dodson R.J."/>
            <person name="Durkin A.S."/>
            <person name="Ganapathy A."/>
            <person name="Gwinn-Giglio M."/>
            <person name="Han C.S."/>
            <person name="Khouri H."/>
            <person name="Kiss H."/>
            <person name="Kothari S.P."/>
            <person name="Madupu R."/>
            <person name="Nelson K.E."/>
            <person name="Nelson W.C."/>
            <person name="Paulsen I."/>
            <person name="Penn K."/>
            <person name="Ren Q."/>
            <person name="Rosovitz M.J."/>
            <person name="Selengut J.D."/>
            <person name="Shrivastava S."/>
            <person name="Sullivan S.A."/>
            <person name="Tapia R."/>
            <person name="Thompson L.S."/>
            <person name="Watkins K.L."/>
            <person name="Yang Q."/>
            <person name="Yu C."/>
            <person name="Zafar N."/>
            <person name="Zhou L."/>
            <person name="Kuske C.R."/>
        </authorList>
    </citation>
    <scope>NUCLEOTIDE SEQUENCE [LARGE SCALE GENOMIC DNA]</scope>
    <source>
        <strain evidence="9 10">Ellin345</strain>
    </source>
</reference>
<keyword evidence="5 8" id="KW-0472">Membrane</keyword>
<dbReference type="Proteomes" id="UP000002432">
    <property type="component" value="Chromosome"/>
</dbReference>
<dbReference type="EMBL" id="CP000360">
    <property type="protein sequence ID" value="ABF40753.1"/>
    <property type="molecule type" value="Genomic_DNA"/>
</dbReference>
<dbReference type="GO" id="GO:0030428">
    <property type="term" value="C:cell septum"/>
    <property type="evidence" value="ECO:0007669"/>
    <property type="project" value="TreeGrafter"/>
</dbReference>
<accession>Q1IQU7</accession>
<evidence type="ECO:0000256" key="5">
    <source>
        <dbReference type="ARBA" id="ARBA00023136"/>
    </source>
</evidence>
<feature type="coiled-coil region" evidence="7">
    <location>
        <begin position="44"/>
        <end position="85"/>
    </location>
</feature>
<dbReference type="EnsemblBacteria" id="ABF40753">
    <property type="protein sequence ID" value="ABF40753"/>
    <property type="gene ID" value="Acid345_1752"/>
</dbReference>
<keyword evidence="2 9" id="KW-0132">Cell division</keyword>
<sequence length="121" mass="13827">MTFVEQWQEVWEQWKRKAAIVATALLTCAVFYHVVFGANGWMVYQKKKAEYQRLQGEFQKLNTENAALQKDVKSLKSDKSAIEREAREQLHYTRPGEVVYVMPQAKAGGGNPPAVNTAEKH</sequence>
<keyword evidence="6" id="KW-0131">Cell cycle</keyword>
<evidence type="ECO:0000313" key="9">
    <source>
        <dbReference type="EMBL" id="ABF40753.1"/>
    </source>
</evidence>
<keyword evidence="10" id="KW-1185">Reference proteome</keyword>